<name>A0A395NZN5_TRIAR</name>
<gene>
    <name evidence="3" type="ORF">TARUN_654</name>
</gene>
<feature type="domain" description="Complex 1 LYR protein" evidence="2">
    <location>
        <begin position="18"/>
        <end position="77"/>
    </location>
</feature>
<dbReference type="Proteomes" id="UP000266272">
    <property type="component" value="Unassembled WGS sequence"/>
</dbReference>
<sequence>MSRSTFIAARSSRHRIAALALYRALLRTASRIPVTEDAAQKASPVVQIVRKRFAKNTSYTSFRLIYAAMAAGYKFLNLLTKAQTPDSPEHKQILQHLQSVRDTAAASRAIPHPPQRKPVLPTEPLLINTAKADEPPKYTSNILPRPKDSLKGPRKVPSVSTTADGQPFVRLKKPQPHALSRMIGHERIVPEAALEDEWDRMMEDLIAKDGMKRGRKQEYSYRSTREEGSSKTETFGWSVQLSRLWWEWKVEKTWEDWIARGEALQGLVEQEASLAEKERGNTGLAKKNNNRRAASRRDALEFDDSPPNVGVSATPPLPLLQIARSNLAPSSESAQDEEAHDPFVSPAWAALVKAQQGRMLKWAGRRVVGQRGD</sequence>
<dbReference type="OrthoDB" id="3925971at2759"/>
<comment type="caution">
    <text evidence="3">The sequence shown here is derived from an EMBL/GenBank/DDBJ whole genome shotgun (WGS) entry which is preliminary data.</text>
</comment>
<organism evidence="3 4">
    <name type="scientific">Trichoderma arundinaceum</name>
    <dbReference type="NCBI Taxonomy" id="490622"/>
    <lineage>
        <taxon>Eukaryota</taxon>
        <taxon>Fungi</taxon>
        <taxon>Dikarya</taxon>
        <taxon>Ascomycota</taxon>
        <taxon>Pezizomycotina</taxon>
        <taxon>Sordariomycetes</taxon>
        <taxon>Hypocreomycetidae</taxon>
        <taxon>Hypocreales</taxon>
        <taxon>Hypocreaceae</taxon>
        <taxon>Trichoderma</taxon>
    </lineage>
</organism>
<dbReference type="InterPro" id="IPR008011">
    <property type="entry name" value="Complex1_LYR_dom"/>
</dbReference>
<accession>A0A395NZN5</accession>
<feature type="region of interest" description="Disordered" evidence="1">
    <location>
        <begin position="134"/>
        <end position="166"/>
    </location>
</feature>
<evidence type="ECO:0000259" key="2">
    <source>
        <dbReference type="Pfam" id="PF05347"/>
    </source>
</evidence>
<keyword evidence="4" id="KW-1185">Reference proteome</keyword>
<dbReference type="Pfam" id="PF05347">
    <property type="entry name" value="Complex1_LYR"/>
    <property type="match status" value="1"/>
</dbReference>
<dbReference type="EMBL" id="PXOA01000043">
    <property type="protein sequence ID" value="RFU81560.1"/>
    <property type="molecule type" value="Genomic_DNA"/>
</dbReference>
<dbReference type="AlphaFoldDB" id="A0A395NZN5"/>
<feature type="region of interest" description="Disordered" evidence="1">
    <location>
        <begin position="275"/>
        <end position="315"/>
    </location>
</feature>
<dbReference type="STRING" id="490622.A0A395NZN5"/>
<evidence type="ECO:0000313" key="4">
    <source>
        <dbReference type="Proteomes" id="UP000266272"/>
    </source>
</evidence>
<proteinExistence type="predicted"/>
<evidence type="ECO:0000313" key="3">
    <source>
        <dbReference type="EMBL" id="RFU81560.1"/>
    </source>
</evidence>
<evidence type="ECO:0000256" key="1">
    <source>
        <dbReference type="SAM" id="MobiDB-lite"/>
    </source>
</evidence>
<protein>
    <recommendedName>
        <fullName evidence="2">Complex 1 LYR protein domain-containing protein</fullName>
    </recommendedName>
</protein>
<reference evidence="3 4" key="1">
    <citation type="journal article" date="2018" name="PLoS Pathog.">
        <title>Evolution of structural diversity of trichothecenes, a family of toxins produced by plant pathogenic and entomopathogenic fungi.</title>
        <authorList>
            <person name="Proctor R.H."/>
            <person name="McCormick S.P."/>
            <person name="Kim H.S."/>
            <person name="Cardoza R.E."/>
            <person name="Stanley A.M."/>
            <person name="Lindo L."/>
            <person name="Kelly A."/>
            <person name="Brown D.W."/>
            <person name="Lee T."/>
            <person name="Vaughan M.M."/>
            <person name="Alexander N.J."/>
            <person name="Busman M."/>
            <person name="Gutierrez S."/>
        </authorList>
    </citation>
    <scope>NUCLEOTIDE SEQUENCE [LARGE SCALE GENOMIC DNA]</scope>
    <source>
        <strain evidence="3 4">IBT 40837</strain>
    </source>
</reference>